<keyword evidence="3" id="KW-0342">GTP-binding</keyword>
<dbReference type="AlphaFoldDB" id="A0A8C1VEF0"/>
<feature type="compositionally biased region" description="Polar residues" evidence="4">
    <location>
        <begin position="49"/>
        <end position="64"/>
    </location>
</feature>
<dbReference type="PANTHER" id="PTHR10903:SF184">
    <property type="entry name" value="GTP-BINDING PROTEIN A"/>
    <property type="match status" value="1"/>
</dbReference>
<evidence type="ECO:0000256" key="2">
    <source>
        <dbReference type="ARBA" id="ARBA00022741"/>
    </source>
</evidence>
<dbReference type="PANTHER" id="PTHR10903">
    <property type="entry name" value="GTPASE, IMAP FAMILY MEMBER-RELATED"/>
    <property type="match status" value="1"/>
</dbReference>
<accession>A0A8C1VEF0</accession>
<keyword evidence="2" id="KW-0547">Nucleotide-binding</keyword>
<dbReference type="Pfam" id="PF04548">
    <property type="entry name" value="AIG1"/>
    <property type="match status" value="1"/>
</dbReference>
<evidence type="ECO:0000256" key="4">
    <source>
        <dbReference type="SAM" id="MobiDB-lite"/>
    </source>
</evidence>
<name>A0A8C1VEF0_CYPCA</name>
<protein>
    <recommendedName>
        <fullName evidence="5">AIG1-type G domain-containing protein</fullName>
    </recommendedName>
</protein>
<evidence type="ECO:0000256" key="1">
    <source>
        <dbReference type="ARBA" id="ARBA00008535"/>
    </source>
</evidence>
<feature type="compositionally biased region" description="Basic and acidic residues" evidence="4">
    <location>
        <begin position="1"/>
        <end position="18"/>
    </location>
</feature>
<evidence type="ECO:0000313" key="7">
    <source>
        <dbReference type="Proteomes" id="UP000694700"/>
    </source>
</evidence>
<evidence type="ECO:0000256" key="3">
    <source>
        <dbReference type="ARBA" id="ARBA00023134"/>
    </source>
</evidence>
<dbReference type="InterPro" id="IPR006703">
    <property type="entry name" value="G_AIG1"/>
</dbReference>
<feature type="compositionally biased region" description="Basic and acidic residues" evidence="4">
    <location>
        <begin position="65"/>
        <end position="92"/>
    </location>
</feature>
<dbReference type="Ensembl" id="ENSCCRT00015052272.1">
    <property type="protein sequence ID" value="ENSCCRP00015050575.1"/>
    <property type="gene ID" value="ENSCCRG00015020881.1"/>
</dbReference>
<dbReference type="Proteomes" id="UP000694700">
    <property type="component" value="Unplaced"/>
</dbReference>
<organism evidence="6 7">
    <name type="scientific">Cyprinus carpio</name>
    <name type="common">Common carp</name>
    <dbReference type="NCBI Taxonomy" id="7962"/>
    <lineage>
        <taxon>Eukaryota</taxon>
        <taxon>Metazoa</taxon>
        <taxon>Chordata</taxon>
        <taxon>Craniata</taxon>
        <taxon>Vertebrata</taxon>
        <taxon>Euteleostomi</taxon>
        <taxon>Actinopterygii</taxon>
        <taxon>Neopterygii</taxon>
        <taxon>Teleostei</taxon>
        <taxon>Ostariophysi</taxon>
        <taxon>Cypriniformes</taxon>
        <taxon>Cyprinidae</taxon>
        <taxon>Cyprininae</taxon>
        <taxon>Cyprinus</taxon>
    </lineage>
</organism>
<evidence type="ECO:0000259" key="5">
    <source>
        <dbReference type="Pfam" id="PF04548"/>
    </source>
</evidence>
<feature type="region of interest" description="Disordered" evidence="4">
    <location>
        <begin position="1"/>
        <end position="97"/>
    </location>
</feature>
<evidence type="ECO:0000313" key="6">
    <source>
        <dbReference type="Ensembl" id="ENSCCRP00015050575.1"/>
    </source>
</evidence>
<feature type="domain" description="AIG1-type G" evidence="5">
    <location>
        <begin position="106"/>
        <end position="299"/>
    </location>
</feature>
<reference evidence="6" key="1">
    <citation type="submission" date="2025-08" db="UniProtKB">
        <authorList>
            <consortium name="Ensembl"/>
        </authorList>
    </citation>
    <scope>IDENTIFICATION</scope>
</reference>
<dbReference type="Gene3D" id="3.40.50.300">
    <property type="entry name" value="P-loop containing nucleotide triphosphate hydrolases"/>
    <property type="match status" value="1"/>
</dbReference>
<dbReference type="InterPro" id="IPR045058">
    <property type="entry name" value="GIMA/IAN/Toc"/>
</dbReference>
<dbReference type="InterPro" id="IPR027417">
    <property type="entry name" value="P-loop_NTPase"/>
</dbReference>
<comment type="similarity">
    <text evidence="1">Belongs to the TRAFAC class TrmE-Era-EngA-EngB-Septin-like GTPase superfamily. AIG1/Toc34/Toc159-like paraseptin GTPase family. IAN subfamily.</text>
</comment>
<feature type="compositionally biased region" description="Basic and acidic residues" evidence="4">
    <location>
        <begin position="29"/>
        <end position="46"/>
    </location>
</feature>
<proteinExistence type="inferred from homology"/>
<sequence length="327" mass="37558">MMTDSILHDALDTSKETEGENSNVMPNPDIKDDDKETCNLVKREVSAETCHTQPCSSQDQSSITEENKETGEKRNNSKPNDHPDLSEAHQPCDSDSSCRTMDPSLTIVLNGNSSSIKFGHENILLTQKQTNMENAEISRIVAVQKEISEHHVSVINMIDFHETEHVDHLIDQLVNENEIHAFIFVVRLGQLTDDDKMGLEWLQRVFGDKVLQFVMILFTYEREEECDTIIDDLRKNPVLKQLLEKCGERFQTCNKMMNNQSEMRGLMKMIEHLFNENQQQCYTGDIYNTSLRQKEELENTESGDKGTRIEDKWTSETVENQKVSALI</sequence>
<dbReference type="GO" id="GO:0005525">
    <property type="term" value="F:GTP binding"/>
    <property type="evidence" value="ECO:0007669"/>
    <property type="project" value="UniProtKB-KW"/>
</dbReference>